<dbReference type="Pfam" id="PF00353">
    <property type="entry name" value="HemolysinCabind"/>
    <property type="match status" value="19"/>
</dbReference>
<feature type="compositionally biased region" description="Polar residues" evidence="3">
    <location>
        <begin position="3067"/>
        <end position="3076"/>
    </location>
</feature>
<evidence type="ECO:0000313" key="6">
    <source>
        <dbReference type="Proteomes" id="UP001500730"/>
    </source>
</evidence>
<name>A0ABN3L064_9MICO</name>
<evidence type="ECO:0000256" key="1">
    <source>
        <dbReference type="ARBA" id="ARBA00004613"/>
    </source>
</evidence>
<feature type="region of interest" description="Disordered" evidence="3">
    <location>
        <begin position="2481"/>
        <end position="2540"/>
    </location>
</feature>
<feature type="region of interest" description="Disordered" evidence="3">
    <location>
        <begin position="1322"/>
        <end position="1343"/>
    </location>
</feature>
<keyword evidence="2" id="KW-0964">Secreted</keyword>
<feature type="region of interest" description="Disordered" evidence="3">
    <location>
        <begin position="1746"/>
        <end position="1765"/>
    </location>
</feature>
<evidence type="ECO:0000256" key="4">
    <source>
        <dbReference type="SAM" id="SignalP"/>
    </source>
</evidence>
<evidence type="ECO:0008006" key="7">
    <source>
        <dbReference type="Google" id="ProtNLM"/>
    </source>
</evidence>
<sequence>MLRKSIRRALGAGVTSLLVVVGALAGQSPAYAAAPDPGVDRVVALLGGSGGTRNLATWTAGLAAVGALGKAIPYVSASPGGLAGVDDLVDKGVATALAGTTTWADLATSGEAVSLPGGRTGTLDVSVDDVGDGKRVHVNLVVTRTATQQALAVSSVSPKVELSSPKGVTAAVEATLSLWVVWTGPTTNRVYLASDSAHAPRLDVDVSATLSGSAKAAVGILGVTLSSTDFTVTSHAYARIDDPNNDGVLAFDAAGAGDGELAADGSLAGLVSANLDPTGSPSDPGTPGSVKGTLSVAADTSGLAGVSFPSNVAADVSVAWPNISTGTPTVTAPTLAGLVGKFQNMSLRDLADGLAQVAVALSGIQQAKFDPDGAGPLPTTGNLDLPFLRGTVSDAVKANQVLVDFLKANVVQQPDPDQPSPAGFDATTVGNPTFDSLQDLIAKLKTAGVGLDDLAWDPTTSKLVFRMRMVRTAPAAGVAMDAGSARTSRPSATYAATGLALDDGTQPWQANQWAGMRVMAGTSAGEIASNTKSSLTLSGPWIGGQPSASTPFVIVGPEAQLGAVTFGDRLTDQPVAGGPRRGILRANSAQTFATVKPSFAADLTLVLDLQDARTGDACIGFEGNTQACPFLQTTGAFKTNVTSLPLGADRVLVRTGSPLLTADFPIDTAVDFTANAGFFQVRLKGHLAVCNGAAPADCSAPGSGHMLSIGLKQAGDAQHDIRLRELFDKLVTSSPTGPSQAGDLLDVDLNVRATADLKASIPDADGFLPAGTDVGVSATWNDVTQLSGANGPHLDLSKLGSIFALDIKPGSQAELFAIVLKTLQTLAAQLADAQPGGTNGVYSREIPGTGTSLRQLMQRDSSGVGSDVHYGVNTLQHVGRTFDSSFVGRTVVVGTQVAVVASVSGDTVTLTDSWATKPTDDTAYTFRSPLDDAIDILSVHPPQNMQDLVAFLDQRLGTGALHFRYLDDAGTPSVVLALDWKRDYRTNAPLRLDLGGDQSLVSAAATGQGSVHVKGGVDVGLVVPLAPGTGPADAASLKVLQDSKLSVAASATFSGRVAGTIGPLTVSAGDPGGDAAKQVALKADLSLDLADASAGPDTPVSFSTFLSGLDVGFNASNTPVDCGEGLTTKLMVCGTVPLYAMVPGSAPASLGSIALRLPDSTDPADLTTLSGNLPAPDATKKRFDVPDLSAAFASAFADFTQIGPGLDGYLEKIEQAMRLATFDGKLPFVGKDLQQGADSIGRLRSEIKAKLGNIPASPSEARTYVNAKLAEAISAAGLQQTTLEVDYECKLKLEPTAAPTLVATPATTGATKWRYEIVASQGSGSGTTGDTVPSAASPEATTSWTTLGGGNSIKVAWTASAGATKYKVLRSKDGGAFELVKVVDAASGSAQSFTDDGSATASAYTPVSTKPDRTDCPTTSINGISLAFTVKAGTITPDDGCVAGSGCLGDGKKLPLDIGIPGLALKAGTDDAITYGLGMQLHLKAGVNTDKGFVIYTHDAWQNGAAAPEFGLGARFDMPSSMKAKLAFLDIDVTKRNTAPLFAGAFLVDLKSRDATESDASVLTIADIGDGDVSSLFGISLTAKVKADWLVKASADSVLPGVQTNFVLGWEFADKDLKHLGAPTIEFKDVAIDAGGFLSNLLGPVLTKVKSVTGPLQPVLDTLYAPIPVLSDLSRMAGGGDVSLMTLAKTFNTVAGGPKLEFVDKIAALTTLLNHLPECGHGTVDPSCLIPIGSFTVSGPRALDTDVSPTSSLEPGAGTSLIDTSAPASESDVKNALNSKGGKGKVFGSAGDEGSANKSGFTFPILDNPSSVFSLLMGSDVSLVEFDSGPLTLGFTWRQSFGPVYAPPPVMVTLSGSASVTLRFMAGLDTAGIRYAVEAAQKGAPVDAVKLLDGLYFKTTDSAGRPVPVVQLDGEIAAGAAVTAVIITVGIEGGLHLTIGFHWNDPNNDGKFRVSEFLQTAVNNPLCLFTTTGRLSLFLRLYVTLGFSPFSVSFSINLADITLLDFTAKPNCTPPPPRLGGTTGDTLVVFAGHFGTDAARGAPWGNTAATESDVVKVTALRFAQKPGDDAGTNPDFDGFAVQMLGERREYLDPNLQRVVVDGRGSSTPIIVSLVGDGKKDSNPSSTTSAADLTAFDRDAVVFGTPGKDQIQTGTGNSWVDGGAGDDRIVTADAPGKVARVAGGAGDDTITTGQGDDLVSGDGSLSSDGGPVATRSVTATLNDVDHASSGLTSVGLGDVVDWSKLDVDPTATDPATGGSDVISVGLGRNRVNAGPGDDKVGVAADRPGTAAGTTIRSKGNTLIGGQGSDSLTGGSGPDTIYASTEQTFGVDAAGPADTLTTPSGQPEIPNIIETGSGDDIVYGSREQDVVTSHSASSEHARILGGGGEDALVGGYGSDALFGGPGDDYVVAEPSKVGGLASTQTVDGVTFGRTRAVEHLALPDGTGSSPKTLVGGLGSDHVVGGDGPSTIFGDTLRDATTVSSAADETCRAGSPVASDPVPEGTSGGSDPSADDGPDLITGGAGVDTISAGGGADRVDAGGGNDRVCGQQGDDVLFGGDGADSVWGGTGSDRGYGGSGPDLVFGNAGADSLYGQDAADVIEGNDGADWASGGDGNDIVYGGTRAAGRADKDPADAGDVLSGDTGDDILIGDNGTVDDPTSTSDAPAVPFDLAGTSPDAGRGDQIFGGSGNDTAYGGLGDDRVNGGDDADHLEGNNGSDTIHGDRGEDEIVGGSFEQASPGVGRPDSGDVLYGDDGADLVAGDNAVLTAGVSAADATPITRMRGFAVNHRITLLDLGALPAAANSGADLVFGGDGQDVVLGQSGSDRLEGDAGDDYVEGGPGVDWVEGDLGDDDLVGGSSTPSAGSGVSGTTTTGQPDGDDAVFGGPGDDVVLGDNGQVLRPVAGQAPSPVTVRLGSTPGTAATPRVISPWDLGTDPLTTPSATLYGFDRLSGGDGVDVLLGQDGNDAVTGDAGADHVEGNGGADQLFGDLPLGEASAHGTTVSTLTAAWPGSASPTALLRGTSSAPGQDDVIGGSAVPGFRDGADVIEGNGGDDVVLGDNGSLLRTVQGSAGSQSEKVYTDRYPDGAVPSDATASRTHDPALPGPSTRFCTTAQATCEPVGAFGADVIWGDDGNDGIWGQDGNDTISGGYGDDDLYGELGDDRISGDSGRDAIVGDRGGIVNQYLSAGDSPGQAAVTLNSPPKETFTAFPRGAYDRRVDLLHDVDGDQWVGTSTAAAMPHNGMDEGGRDLIRGGSGDDAIHAGYGDDVVNGDSGGDDVFGGDGEDVLWGGQGCDAVLDAATPDCLVNGVFTPSSRGTDDRFVDHVFGGAGESDPAKQDVLGSDLLDVRPRGTYTPGSGCTLGDWPLTTGSRKSVVTVDPCLWFEMTGLADSDPTNDNHHQGTDWLYGGWDRDVLQGDVTANGPNAGDRLIDWNGAYNLFTHCNAAYGGFNDVRGHSPAMQSWLQQLAWSSSAGRPGTDVTTPGTSAFRELAMVYPGENEHGAGQAYPGTPGHFDETACTP</sequence>
<feature type="region of interest" description="Disordered" evidence="3">
    <location>
        <begin position="2181"/>
        <end position="2209"/>
    </location>
</feature>
<feature type="region of interest" description="Disordered" evidence="3">
    <location>
        <begin position="2285"/>
        <end position="2313"/>
    </location>
</feature>
<accession>A0ABN3L064</accession>
<proteinExistence type="predicted"/>
<dbReference type="PANTHER" id="PTHR38340">
    <property type="entry name" value="S-LAYER PROTEIN"/>
    <property type="match status" value="1"/>
</dbReference>
<dbReference type="InterPro" id="IPR001343">
    <property type="entry name" value="Hemolysn_Ca-bd"/>
</dbReference>
<reference evidence="5 6" key="1">
    <citation type="journal article" date="2019" name="Int. J. Syst. Evol. Microbiol.">
        <title>The Global Catalogue of Microorganisms (GCM) 10K type strain sequencing project: providing services to taxonomists for standard genome sequencing and annotation.</title>
        <authorList>
            <consortium name="The Broad Institute Genomics Platform"/>
            <consortium name="The Broad Institute Genome Sequencing Center for Infectious Disease"/>
            <person name="Wu L."/>
            <person name="Ma J."/>
        </authorList>
    </citation>
    <scope>NUCLEOTIDE SEQUENCE [LARGE SCALE GENOMIC DNA]</scope>
    <source>
        <strain evidence="5 6">JCM 16259</strain>
    </source>
</reference>
<dbReference type="Gene3D" id="2.60.40.10">
    <property type="entry name" value="Immunoglobulins"/>
    <property type="match status" value="1"/>
</dbReference>
<feature type="compositionally biased region" description="Polar residues" evidence="3">
    <location>
        <begin position="2290"/>
        <end position="2299"/>
    </location>
</feature>
<dbReference type="InterPro" id="IPR050557">
    <property type="entry name" value="RTX_toxin/Mannuronan_C5-epim"/>
</dbReference>
<feature type="compositionally biased region" description="Low complexity" evidence="3">
    <location>
        <begin position="2186"/>
        <end position="2209"/>
    </location>
</feature>
<dbReference type="PANTHER" id="PTHR38340:SF1">
    <property type="entry name" value="S-LAYER PROTEIN"/>
    <property type="match status" value="1"/>
</dbReference>
<feature type="compositionally biased region" description="Basic and acidic residues" evidence="3">
    <location>
        <begin position="2697"/>
        <end position="2711"/>
    </location>
</feature>
<organism evidence="5 6">
    <name type="scientific">Terrabacter carboxydivorans</name>
    <dbReference type="NCBI Taxonomy" id="619730"/>
    <lineage>
        <taxon>Bacteria</taxon>
        <taxon>Bacillati</taxon>
        <taxon>Actinomycetota</taxon>
        <taxon>Actinomycetes</taxon>
        <taxon>Micrococcales</taxon>
        <taxon>Intrasporangiaceae</taxon>
        <taxon>Terrabacter</taxon>
    </lineage>
</organism>
<feature type="region of interest" description="Disordered" evidence="3">
    <location>
        <begin position="2622"/>
        <end position="2747"/>
    </location>
</feature>
<evidence type="ECO:0000313" key="5">
    <source>
        <dbReference type="EMBL" id="GAA2473000.1"/>
    </source>
</evidence>
<protein>
    <recommendedName>
        <fullName evidence="7">Ca2+-binding RTX toxin-like protein</fullName>
    </recommendedName>
</protein>
<evidence type="ECO:0000256" key="3">
    <source>
        <dbReference type="SAM" id="MobiDB-lite"/>
    </source>
</evidence>
<dbReference type="InterPro" id="IPR018511">
    <property type="entry name" value="Hemolysin-typ_Ca-bd_CS"/>
</dbReference>
<keyword evidence="4" id="KW-0732">Signal</keyword>
<feature type="compositionally biased region" description="Gly residues" evidence="3">
    <location>
        <begin position="2529"/>
        <end position="2540"/>
    </location>
</feature>
<feature type="region of interest" description="Disordered" evidence="3">
    <location>
        <begin position="3067"/>
        <end position="3104"/>
    </location>
</feature>
<feature type="compositionally biased region" description="Low complexity" evidence="3">
    <location>
        <begin position="2854"/>
        <end position="2875"/>
    </location>
</feature>
<feature type="signal peptide" evidence="4">
    <location>
        <begin position="1"/>
        <end position="32"/>
    </location>
</feature>
<dbReference type="Proteomes" id="UP001500730">
    <property type="component" value="Unassembled WGS sequence"/>
</dbReference>
<dbReference type="EMBL" id="BAAARE010000003">
    <property type="protein sequence ID" value="GAA2473000.1"/>
    <property type="molecule type" value="Genomic_DNA"/>
</dbReference>
<feature type="region of interest" description="Disordered" evidence="3">
    <location>
        <begin position="1390"/>
        <end position="1413"/>
    </location>
</feature>
<feature type="region of interest" description="Disordered" evidence="3">
    <location>
        <begin position="3497"/>
        <end position="3519"/>
    </location>
</feature>
<dbReference type="PRINTS" id="PR00313">
    <property type="entry name" value="CABNDNGRPT"/>
</dbReference>
<feature type="chain" id="PRO_5045470518" description="Ca2+-binding RTX toxin-like protein" evidence="4">
    <location>
        <begin position="33"/>
        <end position="3519"/>
    </location>
</feature>
<dbReference type="Gene3D" id="2.150.10.10">
    <property type="entry name" value="Serralysin-like metalloprotease, C-terminal"/>
    <property type="match status" value="8"/>
</dbReference>
<comment type="subcellular location">
    <subcellularLocation>
        <location evidence="1">Secreted</location>
    </subcellularLocation>
</comment>
<keyword evidence="6" id="KW-1185">Reference proteome</keyword>
<evidence type="ECO:0000256" key="2">
    <source>
        <dbReference type="ARBA" id="ARBA00022525"/>
    </source>
</evidence>
<dbReference type="InterPro" id="IPR013783">
    <property type="entry name" value="Ig-like_fold"/>
</dbReference>
<dbReference type="PROSITE" id="PS00330">
    <property type="entry name" value="HEMOLYSIN_CALCIUM"/>
    <property type="match status" value="2"/>
</dbReference>
<dbReference type="SUPFAM" id="SSF51120">
    <property type="entry name" value="beta-Roll"/>
    <property type="match status" value="8"/>
</dbReference>
<gene>
    <name evidence="5" type="ORF">GCM10009858_07860</name>
</gene>
<feature type="region of interest" description="Disordered" evidence="3">
    <location>
        <begin position="2845"/>
        <end position="2876"/>
    </location>
</feature>
<feature type="compositionally biased region" description="Polar residues" evidence="3">
    <location>
        <begin position="1390"/>
        <end position="1408"/>
    </location>
</feature>
<dbReference type="RefSeq" id="WP_344253153.1">
    <property type="nucleotide sequence ID" value="NZ_BAAARE010000003.1"/>
</dbReference>
<dbReference type="InterPro" id="IPR011049">
    <property type="entry name" value="Serralysin-like_metalloprot_C"/>
</dbReference>
<comment type="caution">
    <text evidence="5">The sequence shown here is derived from an EMBL/GenBank/DDBJ whole genome shotgun (WGS) entry which is preliminary data.</text>
</comment>